<keyword evidence="2" id="KW-1185">Reference proteome</keyword>
<evidence type="ECO:0000313" key="2">
    <source>
        <dbReference type="Proteomes" id="UP001239111"/>
    </source>
</evidence>
<reference evidence="1" key="1">
    <citation type="submission" date="2023-04" db="EMBL/GenBank/DDBJ databases">
        <title>A chromosome-level genome assembly of the parasitoid wasp Eretmocerus hayati.</title>
        <authorList>
            <person name="Zhong Y."/>
            <person name="Liu S."/>
            <person name="Liu Y."/>
        </authorList>
    </citation>
    <scope>NUCLEOTIDE SEQUENCE</scope>
    <source>
        <strain evidence="1">ZJU_SS_LIU_2023</strain>
    </source>
</reference>
<dbReference type="EMBL" id="CM056744">
    <property type="protein sequence ID" value="KAJ8668105.1"/>
    <property type="molecule type" value="Genomic_DNA"/>
</dbReference>
<comment type="caution">
    <text evidence="1">The sequence shown here is derived from an EMBL/GenBank/DDBJ whole genome shotgun (WGS) entry which is preliminary data.</text>
</comment>
<gene>
    <name evidence="1" type="ORF">QAD02_009768</name>
</gene>
<name>A0ACC2NAC2_9HYME</name>
<protein>
    <submittedName>
        <fullName evidence="1">Uncharacterized protein</fullName>
    </submittedName>
</protein>
<proteinExistence type="predicted"/>
<evidence type="ECO:0000313" key="1">
    <source>
        <dbReference type="EMBL" id="KAJ8668105.1"/>
    </source>
</evidence>
<organism evidence="1 2">
    <name type="scientific">Eretmocerus hayati</name>
    <dbReference type="NCBI Taxonomy" id="131215"/>
    <lineage>
        <taxon>Eukaryota</taxon>
        <taxon>Metazoa</taxon>
        <taxon>Ecdysozoa</taxon>
        <taxon>Arthropoda</taxon>
        <taxon>Hexapoda</taxon>
        <taxon>Insecta</taxon>
        <taxon>Pterygota</taxon>
        <taxon>Neoptera</taxon>
        <taxon>Endopterygota</taxon>
        <taxon>Hymenoptera</taxon>
        <taxon>Apocrita</taxon>
        <taxon>Proctotrupomorpha</taxon>
        <taxon>Chalcidoidea</taxon>
        <taxon>Aphelinidae</taxon>
        <taxon>Aphelininae</taxon>
        <taxon>Eretmocerus</taxon>
    </lineage>
</organism>
<accession>A0ACC2NAC2</accession>
<dbReference type="Proteomes" id="UP001239111">
    <property type="component" value="Chromosome 4"/>
</dbReference>
<sequence>MSQKRTRTSSVDLELGEFMKKRKTDRLRRETEAKVEIPQTQVSHSQTFLWKDEVAEQKYLRNELSKFAENKGVLKLFVRADNMEGSEDPGLFTSKNGSGMNLVTLQMHVI</sequence>